<evidence type="ECO:0000256" key="2">
    <source>
        <dbReference type="ARBA" id="ARBA00022679"/>
    </source>
</evidence>
<dbReference type="STRING" id="1801997.A3J64_00300"/>
<dbReference type="InterPro" id="IPR029026">
    <property type="entry name" value="tRNA_m1G_MTases_N"/>
</dbReference>
<dbReference type="Pfam" id="PF00588">
    <property type="entry name" value="SpoU_methylase"/>
    <property type="match status" value="1"/>
</dbReference>
<dbReference type="GO" id="GO:0008173">
    <property type="term" value="F:RNA methyltransferase activity"/>
    <property type="evidence" value="ECO:0007669"/>
    <property type="project" value="InterPro"/>
</dbReference>
<dbReference type="PANTHER" id="PTHR46429">
    <property type="entry name" value="23S RRNA (GUANOSINE-2'-O-)-METHYLTRANSFERASE RLMB"/>
    <property type="match status" value="1"/>
</dbReference>
<dbReference type="InterPro" id="IPR004441">
    <property type="entry name" value="rRNA_MeTrfase_TrmH"/>
</dbReference>
<dbReference type="GO" id="GO:0006396">
    <property type="term" value="P:RNA processing"/>
    <property type="evidence" value="ECO:0007669"/>
    <property type="project" value="InterPro"/>
</dbReference>
<protein>
    <recommendedName>
        <fullName evidence="3">tRNA/rRNA methyltransferase SpoU type domain-containing protein</fullName>
    </recommendedName>
</protein>
<organism evidence="4 5">
    <name type="scientific">Candidatus Portnoybacteria bacterium RIFCSPHIGHO2_12_FULL_38_9</name>
    <dbReference type="NCBI Taxonomy" id="1801997"/>
    <lineage>
        <taxon>Bacteria</taxon>
        <taxon>Candidatus Portnoyibacteriota</taxon>
    </lineage>
</organism>
<dbReference type="GO" id="GO:0003723">
    <property type="term" value="F:RNA binding"/>
    <property type="evidence" value="ECO:0007669"/>
    <property type="project" value="InterPro"/>
</dbReference>
<comment type="caution">
    <text evidence="4">The sequence shown here is derived from an EMBL/GenBank/DDBJ whole genome shotgun (WGS) entry which is preliminary data.</text>
</comment>
<dbReference type="AlphaFoldDB" id="A0A1G2FF53"/>
<dbReference type="InterPro" id="IPR001537">
    <property type="entry name" value="SpoU_MeTrfase"/>
</dbReference>
<feature type="domain" description="tRNA/rRNA methyltransferase SpoU type" evidence="3">
    <location>
        <begin position="7"/>
        <end position="148"/>
    </location>
</feature>
<dbReference type="SUPFAM" id="SSF75217">
    <property type="entry name" value="alpha/beta knot"/>
    <property type="match status" value="1"/>
</dbReference>
<reference evidence="4 5" key="1">
    <citation type="journal article" date="2016" name="Nat. Commun.">
        <title>Thousands of microbial genomes shed light on interconnected biogeochemical processes in an aquifer system.</title>
        <authorList>
            <person name="Anantharaman K."/>
            <person name="Brown C.T."/>
            <person name="Hug L.A."/>
            <person name="Sharon I."/>
            <person name="Castelle C.J."/>
            <person name="Probst A.J."/>
            <person name="Thomas B.C."/>
            <person name="Singh A."/>
            <person name="Wilkins M.J."/>
            <person name="Karaoz U."/>
            <person name="Brodie E.L."/>
            <person name="Williams K.H."/>
            <person name="Hubbard S.S."/>
            <person name="Banfield J.F."/>
        </authorList>
    </citation>
    <scope>NUCLEOTIDE SEQUENCE [LARGE SCALE GENOMIC DNA]</scope>
</reference>
<evidence type="ECO:0000259" key="3">
    <source>
        <dbReference type="Pfam" id="PF00588"/>
    </source>
</evidence>
<evidence type="ECO:0000313" key="4">
    <source>
        <dbReference type="EMBL" id="OGZ36704.1"/>
    </source>
</evidence>
<dbReference type="CDD" id="cd18097">
    <property type="entry name" value="SpoU-like"/>
    <property type="match status" value="1"/>
</dbReference>
<evidence type="ECO:0000313" key="5">
    <source>
        <dbReference type="Proteomes" id="UP000177061"/>
    </source>
</evidence>
<keyword evidence="1" id="KW-0489">Methyltransferase</keyword>
<name>A0A1G2FF53_9BACT</name>
<dbReference type="GO" id="GO:0032259">
    <property type="term" value="P:methylation"/>
    <property type="evidence" value="ECO:0007669"/>
    <property type="project" value="UniProtKB-KW"/>
</dbReference>
<evidence type="ECO:0000256" key="1">
    <source>
        <dbReference type="ARBA" id="ARBA00022603"/>
    </source>
</evidence>
<gene>
    <name evidence="4" type="ORF">A3J64_00300</name>
</gene>
<dbReference type="InterPro" id="IPR029028">
    <property type="entry name" value="Alpha/beta_knot_MTases"/>
</dbReference>
<proteinExistence type="predicted"/>
<dbReference type="PANTHER" id="PTHR46429:SF1">
    <property type="entry name" value="23S RRNA (GUANOSINE-2'-O-)-METHYLTRANSFERASE RLMB"/>
    <property type="match status" value="1"/>
</dbReference>
<sequence>MKKDLPFYVICDNIRSLENIGSIFRTADALGVDKIFLTGISGQPPQSKISKTALGAENWIPWEYQSQVWQVIDDLKKQGFFIAALEQTKRSLAYNKFKPKFPLALVVGNELKGVSSSALKRADRLIYLPMLGKKESLNVAVAFGVAGYWINGWR</sequence>
<dbReference type="GO" id="GO:0005829">
    <property type="term" value="C:cytosol"/>
    <property type="evidence" value="ECO:0007669"/>
    <property type="project" value="TreeGrafter"/>
</dbReference>
<dbReference type="Gene3D" id="3.40.1280.10">
    <property type="match status" value="1"/>
</dbReference>
<accession>A0A1G2FF53</accession>
<dbReference type="EMBL" id="MHNB01000023">
    <property type="protein sequence ID" value="OGZ36704.1"/>
    <property type="molecule type" value="Genomic_DNA"/>
</dbReference>
<dbReference type="Proteomes" id="UP000177061">
    <property type="component" value="Unassembled WGS sequence"/>
</dbReference>
<keyword evidence="2" id="KW-0808">Transferase</keyword>